<dbReference type="GO" id="GO:0008380">
    <property type="term" value="P:RNA splicing"/>
    <property type="evidence" value="ECO:0007669"/>
    <property type="project" value="UniProtKB-KW"/>
</dbReference>
<dbReference type="InterPro" id="IPR019532">
    <property type="entry name" value="Nucl_RNA-splicing_assoc_SR-25"/>
</dbReference>
<keyword evidence="5" id="KW-0507">mRNA processing</keyword>
<gene>
    <name evidence="9" type="ORF">FisN_16Hu290</name>
</gene>
<dbReference type="GO" id="GO:0006397">
    <property type="term" value="P:mRNA processing"/>
    <property type="evidence" value="ECO:0007669"/>
    <property type="project" value="UniProtKB-KW"/>
</dbReference>
<dbReference type="Proteomes" id="UP000198406">
    <property type="component" value="Unassembled WGS sequence"/>
</dbReference>
<dbReference type="InParanoid" id="A0A1Z5KSI4"/>
<sequence>MGDSDSSRSEKNNFKKRGRRVADDLSSECSYERKKKKKHRHKGYKQKSKKKSKDSTRKHKKRSDALVENDNDVSVSCKLPLPSTESSSIERNKESKQIQQEQLCKQEQARRMAPMSREEYQAQQSTIREVYDEQTGRYRLVRGTGEIIESLVSRSQHENINRQATRGDGASFSRDVYRAAHR</sequence>
<evidence type="ECO:0000256" key="5">
    <source>
        <dbReference type="ARBA" id="ARBA00022664"/>
    </source>
</evidence>
<feature type="region of interest" description="Disordered" evidence="8">
    <location>
        <begin position="1"/>
        <end position="124"/>
    </location>
</feature>
<dbReference type="OrthoDB" id="48562at2759"/>
<organism evidence="9 10">
    <name type="scientific">Fistulifera solaris</name>
    <name type="common">Oleaginous diatom</name>
    <dbReference type="NCBI Taxonomy" id="1519565"/>
    <lineage>
        <taxon>Eukaryota</taxon>
        <taxon>Sar</taxon>
        <taxon>Stramenopiles</taxon>
        <taxon>Ochrophyta</taxon>
        <taxon>Bacillariophyta</taxon>
        <taxon>Bacillariophyceae</taxon>
        <taxon>Bacillariophycidae</taxon>
        <taxon>Naviculales</taxon>
        <taxon>Naviculaceae</taxon>
        <taxon>Fistulifera</taxon>
    </lineage>
</organism>
<dbReference type="GO" id="GO:0016607">
    <property type="term" value="C:nuclear speck"/>
    <property type="evidence" value="ECO:0007669"/>
    <property type="project" value="UniProtKB-SubCell"/>
</dbReference>
<evidence type="ECO:0000256" key="4">
    <source>
        <dbReference type="ARBA" id="ARBA00017993"/>
    </source>
</evidence>
<feature type="compositionally biased region" description="Low complexity" evidence="8">
    <location>
        <begin position="97"/>
        <end position="106"/>
    </location>
</feature>
<protein>
    <recommendedName>
        <fullName evidence="4">ADP-ribosylation factor-like protein 6-interacting protein 4</fullName>
    </recommendedName>
</protein>
<dbReference type="Pfam" id="PF10500">
    <property type="entry name" value="SR-25"/>
    <property type="match status" value="1"/>
</dbReference>
<comment type="subcellular location">
    <subcellularLocation>
        <location evidence="1">Nucleus speckle</location>
    </subcellularLocation>
    <subcellularLocation>
        <location evidence="2">Nucleus</location>
        <location evidence="2">Nucleolus</location>
    </subcellularLocation>
</comment>
<evidence type="ECO:0000256" key="6">
    <source>
        <dbReference type="ARBA" id="ARBA00023187"/>
    </source>
</evidence>
<evidence type="ECO:0000256" key="8">
    <source>
        <dbReference type="SAM" id="MobiDB-lite"/>
    </source>
</evidence>
<evidence type="ECO:0000313" key="10">
    <source>
        <dbReference type="Proteomes" id="UP000198406"/>
    </source>
</evidence>
<comment type="similarity">
    <text evidence="3">Belongs to the ARL6IP4 family.</text>
</comment>
<comment type="caution">
    <text evidence="9">The sequence shown here is derived from an EMBL/GenBank/DDBJ whole genome shotgun (WGS) entry which is preliminary data.</text>
</comment>
<accession>A0A1Z5KSI4</accession>
<evidence type="ECO:0000313" key="9">
    <source>
        <dbReference type="EMBL" id="GAX29280.1"/>
    </source>
</evidence>
<evidence type="ECO:0000256" key="3">
    <source>
        <dbReference type="ARBA" id="ARBA00006852"/>
    </source>
</evidence>
<keyword evidence="7" id="KW-0539">Nucleus</keyword>
<keyword evidence="10" id="KW-1185">Reference proteome</keyword>
<dbReference type="GO" id="GO:0005730">
    <property type="term" value="C:nucleolus"/>
    <property type="evidence" value="ECO:0007669"/>
    <property type="project" value="UniProtKB-SubCell"/>
</dbReference>
<proteinExistence type="inferred from homology"/>
<evidence type="ECO:0000256" key="2">
    <source>
        <dbReference type="ARBA" id="ARBA00004604"/>
    </source>
</evidence>
<evidence type="ECO:0000256" key="1">
    <source>
        <dbReference type="ARBA" id="ARBA00004324"/>
    </source>
</evidence>
<dbReference type="AlphaFoldDB" id="A0A1Z5KSI4"/>
<name>A0A1Z5KSI4_FISSO</name>
<dbReference type="EMBL" id="BDSP01000289">
    <property type="protein sequence ID" value="GAX29280.1"/>
    <property type="molecule type" value="Genomic_DNA"/>
</dbReference>
<reference evidence="9 10" key="1">
    <citation type="journal article" date="2015" name="Plant Cell">
        <title>Oil accumulation by the oleaginous diatom Fistulifera solaris as revealed by the genome and transcriptome.</title>
        <authorList>
            <person name="Tanaka T."/>
            <person name="Maeda Y."/>
            <person name="Veluchamy A."/>
            <person name="Tanaka M."/>
            <person name="Abida H."/>
            <person name="Marechal E."/>
            <person name="Bowler C."/>
            <person name="Muto M."/>
            <person name="Sunaga Y."/>
            <person name="Tanaka M."/>
            <person name="Yoshino T."/>
            <person name="Taniguchi T."/>
            <person name="Fukuda Y."/>
            <person name="Nemoto M."/>
            <person name="Matsumoto M."/>
            <person name="Wong P.S."/>
            <person name="Aburatani S."/>
            <person name="Fujibuchi W."/>
        </authorList>
    </citation>
    <scope>NUCLEOTIDE SEQUENCE [LARGE SCALE GENOMIC DNA]</scope>
    <source>
        <strain evidence="9 10">JPCC DA0580</strain>
    </source>
</reference>
<keyword evidence="6" id="KW-0508">mRNA splicing</keyword>
<feature type="region of interest" description="Disordered" evidence="8">
    <location>
        <begin position="159"/>
        <end position="182"/>
    </location>
</feature>
<evidence type="ECO:0000256" key="7">
    <source>
        <dbReference type="ARBA" id="ARBA00023242"/>
    </source>
</evidence>
<feature type="compositionally biased region" description="Basic and acidic residues" evidence="8">
    <location>
        <begin position="1"/>
        <end position="13"/>
    </location>
</feature>
<feature type="compositionally biased region" description="Basic residues" evidence="8">
    <location>
        <begin position="33"/>
        <end position="62"/>
    </location>
</feature>